<dbReference type="SUPFAM" id="SSF55729">
    <property type="entry name" value="Acyl-CoA N-acyltransferases (Nat)"/>
    <property type="match status" value="2"/>
</dbReference>
<dbReference type="KEGG" id="clap:NCTC11466_02321"/>
<dbReference type="AlphaFoldDB" id="A0A447V2N1"/>
<dbReference type="InterPro" id="IPR051908">
    <property type="entry name" value="Ribosomal_N-acetyltransferase"/>
</dbReference>
<name>A0A447V2N1_9ENTR</name>
<keyword evidence="2" id="KW-0808">Transferase</keyword>
<evidence type="ECO:0000313" key="3">
    <source>
        <dbReference type="Proteomes" id="UP000274122"/>
    </source>
</evidence>
<dbReference type="PROSITE" id="PS51186">
    <property type="entry name" value="GNAT"/>
    <property type="match status" value="2"/>
</dbReference>
<evidence type="ECO:0000313" key="2">
    <source>
        <dbReference type="EMBL" id="VEB97753.1"/>
    </source>
</evidence>
<dbReference type="GO" id="GO:0008999">
    <property type="term" value="F:protein-N-terminal-alanine acetyltransferase activity"/>
    <property type="evidence" value="ECO:0007669"/>
    <property type="project" value="TreeGrafter"/>
</dbReference>
<dbReference type="EMBL" id="LR134201">
    <property type="protein sequence ID" value="VEB97753.1"/>
    <property type="molecule type" value="Genomic_DNA"/>
</dbReference>
<keyword evidence="3" id="KW-1185">Reference proteome</keyword>
<dbReference type="Pfam" id="PF13302">
    <property type="entry name" value="Acetyltransf_3"/>
    <property type="match status" value="1"/>
</dbReference>
<dbReference type="PANTHER" id="PTHR43441">
    <property type="entry name" value="RIBOSOMAL-PROTEIN-SERINE ACETYLTRANSFERASE"/>
    <property type="match status" value="1"/>
</dbReference>
<dbReference type="Pfam" id="PF00583">
    <property type="entry name" value="Acetyltransf_1"/>
    <property type="match status" value="1"/>
</dbReference>
<dbReference type="Gene3D" id="3.40.630.30">
    <property type="match status" value="2"/>
</dbReference>
<dbReference type="RefSeq" id="WP_126356314.1">
    <property type="nucleotide sequence ID" value="NZ_LR134201.1"/>
</dbReference>
<dbReference type="InterPro" id="IPR016181">
    <property type="entry name" value="Acyl_CoA_acyltransferase"/>
</dbReference>
<evidence type="ECO:0000259" key="1">
    <source>
        <dbReference type="PROSITE" id="PS51186"/>
    </source>
</evidence>
<feature type="domain" description="N-acetyltransferase" evidence="1">
    <location>
        <begin position="35"/>
        <end position="193"/>
    </location>
</feature>
<dbReference type="CDD" id="cd04301">
    <property type="entry name" value="NAT_SF"/>
    <property type="match status" value="1"/>
</dbReference>
<dbReference type="GO" id="GO:1990189">
    <property type="term" value="F:protein N-terminal-serine acetyltransferase activity"/>
    <property type="evidence" value="ECO:0007669"/>
    <property type="project" value="TreeGrafter"/>
</dbReference>
<reference evidence="2 3" key="1">
    <citation type="submission" date="2018-12" db="EMBL/GenBank/DDBJ databases">
        <authorList>
            <consortium name="Pathogen Informatics"/>
        </authorList>
    </citation>
    <scope>NUCLEOTIDE SEQUENCE [LARGE SCALE GENOMIC DNA]</scope>
    <source>
        <strain evidence="2 3">NCTC11466</strain>
    </source>
</reference>
<gene>
    <name evidence="2" type="ORF">NCTC11466_02321</name>
</gene>
<dbReference type="OrthoDB" id="5295305at2"/>
<dbReference type="Proteomes" id="UP000274122">
    <property type="component" value="Chromosome"/>
</dbReference>
<feature type="domain" description="N-acetyltransferase" evidence="1">
    <location>
        <begin position="247"/>
        <end position="392"/>
    </location>
</feature>
<accession>A0A447V2N1</accession>
<organism evidence="2 3">
    <name type="scientific">Cedecea lapagei</name>
    <dbReference type="NCBI Taxonomy" id="158823"/>
    <lineage>
        <taxon>Bacteria</taxon>
        <taxon>Pseudomonadati</taxon>
        <taxon>Pseudomonadota</taxon>
        <taxon>Gammaproteobacteria</taxon>
        <taxon>Enterobacterales</taxon>
        <taxon>Enterobacteriaceae</taxon>
        <taxon>Cedecea</taxon>
    </lineage>
</organism>
<dbReference type="InterPro" id="IPR000182">
    <property type="entry name" value="GNAT_dom"/>
</dbReference>
<dbReference type="FunFam" id="3.40.630.30:FF:000047">
    <property type="entry name" value="Acetyltransferase, GNAT family"/>
    <property type="match status" value="1"/>
</dbReference>
<sequence>MSFTFNRFQQPIGHSLPDWQRRPLPDRVTLSGQFCRLEPLSALQHGAQLWQAWSKAEDSRGWTYLSVGPFDNEADFIGYIAGAEQSEDPFHFAVVDNASGKALGTLSLMRIDPANGSVEVGFVLFSPLLQRTVQATEAHFLLMKYAFEALGYRRYEWKCDSLNEPSRRAALRLGFRFEGLFRQVLIYKGRTRDTAWFSITDGEWPQVKLAFEHWLSPENLTNGRQKQGLAALRDALSRQKRASDHSLNVRLLTASDREQWQVLWQGYLTFYDTQLSDNVTNLTWQRMLEEKEQIWGFGAFDEQGNMLGFTHFLYHRSTWSATHYCYLEDLYAAPHARGKGVGRALIEALRQHAEANSSSRLYWHTHETNATAQTLYDKVAQKSGFIKYDKAV</sequence>
<proteinExistence type="predicted"/>
<dbReference type="PANTHER" id="PTHR43441:SF2">
    <property type="entry name" value="FAMILY ACETYLTRANSFERASE, PUTATIVE (AFU_ORTHOLOGUE AFUA_7G00850)-RELATED"/>
    <property type="match status" value="1"/>
</dbReference>
<protein>
    <submittedName>
        <fullName evidence="2">Ribosomal-protein-L7/L12-serine acetyltransferase</fullName>
    </submittedName>
</protein>